<dbReference type="Gene3D" id="1.10.10.10">
    <property type="entry name" value="Winged helix-like DNA-binding domain superfamily/Winged helix DNA-binding domain"/>
    <property type="match status" value="1"/>
</dbReference>
<proteinExistence type="predicted"/>
<keyword evidence="3" id="KW-0378">Hydrolase</keyword>
<organism evidence="6 7">
    <name type="scientific">Parabacteroides distasonis</name>
    <dbReference type="NCBI Taxonomy" id="823"/>
    <lineage>
        <taxon>Bacteria</taxon>
        <taxon>Pseudomonadati</taxon>
        <taxon>Bacteroidota</taxon>
        <taxon>Bacteroidia</taxon>
        <taxon>Bacteroidales</taxon>
        <taxon>Tannerellaceae</taxon>
        <taxon>Parabacteroides</taxon>
    </lineage>
</organism>
<dbReference type="InterPro" id="IPR003647">
    <property type="entry name" value="Intron_nuc_1_rpt"/>
</dbReference>
<dbReference type="SUPFAM" id="SSF64496">
    <property type="entry name" value="DNA-binding domain of intron-encoded endonucleases"/>
    <property type="match status" value="1"/>
</dbReference>
<evidence type="ECO:0000259" key="5">
    <source>
        <dbReference type="PROSITE" id="PS50164"/>
    </source>
</evidence>
<dbReference type="PROSITE" id="PS50164">
    <property type="entry name" value="GIY_YIG"/>
    <property type="match status" value="1"/>
</dbReference>
<comment type="caution">
    <text evidence="6">The sequence shown here is derived from an EMBL/GenBank/DDBJ whole genome shotgun (WGS) entry which is preliminary data.</text>
</comment>
<dbReference type="GO" id="GO:0004519">
    <property type="term" value="F:endonuclease activity"/>
    <property type="evidence" value="ECO:0007669"/>
    <property type="project" value="UniProtKB-KW"/>
</dbReference>
<dbReference type="SMART" id="SM00496">
    <property type="entry name" value="IENR2"/>
    <property type="match status" value="6"/>
</dbReference>
<dbReference type="AlphaFoldDB" id="A0A5C6KQW8"/>
<keyword evidence="2" id="KW-0255">Endonuclease</keyword>
<gene>
    <name evidence="6" type="ORF">FSA05_00040</name>
</gene>
<dbReference type="Pfam" id="PF22083">
    <property type="entry name" value="I-HmuI_NUMOD-like"/>
    <property type="match status" value="1"/>
</dbReference>
<dbReference type="InterPro" id="IPR003611">
    <property type="entry name" value="NUMOD3"/>
</dbReference>
<evidence type="ECO:0000256" key="2">
    <source>
        <dbReference type="ARBA" id="ARBA00022759"/>
    </source>
</evidence>
<dbReference type="Proteomes" id="UP000315827">
    <property type="component" value="Unassembled WGS sequence"/>
</dbReference>
<keyword evidence="1" id="KW-0540">Nuclease</keyword>
<evidence type="ECO:0000256" key="4">
    <source>
        <dbReference type="SAM" id="Phobius"/>
    </source>
</evidence>
<dbReference type="EMBL" id="VOHW01000001">
    <property type="protein sequence ID" value="TWV64051.1"/>
    <property type="molecule type" value="Genomic_DNA"/>
</dbReference>
<evidence type="ECO:0000256" key="3">
    <source>
        <dbReference type="ARBA" id="ARBA00022801"/>
    </source>
</evidence>
<feature type="transmembrane region" description="Helical" evidence="4">
    <location>
        <begin position="251"/>
        <end position="268"/>
    </location>
</feature>
<evidence type="ECO:0000313" key="7">
    <source>
        <dbReference type="Proteomes" id="UP000315827"/>
    </source>
</evidence>
<dbReference type="SMART" id="SM00497">
    <property type="entry name" value="IENR1"/>
    <property type="match status" value="1"/>
</dbReference>
<sequence length="271" mass="31574">MKKYYVYIWFLVDTNEVFYVGKGSGNRVTSMKDRNRHFRNIRKKCKCDYKIVEYFDNEDEAYDFELKLGIEYKSKGQAWCCYVLGKTDKFLSYETKKKISKTLKGNTPWNKGYKMSLEQRMKLSKIKKGLSQSEETKKRRSLSLIGHKVSKDTRTKISLSRIGKKNPMFGKKQSEDTVKKRIAKIVGHEVSEGTKRKIGLSNGKRVAMIDPYTNKILKFYDSASEAARLNCLNHSKISRVCRGERKTSGGFIWKYVIILLVFYLLIRVNKG</sequence>
<dbReference type="InterPro" id="IPR000305">
    <property type="entry name" value="GIY-YIG_endonuc"/>
</dbReference>
<keyword evidence="4" id="KW-0472">Membrane</keyword>
<dbReference type="RefSeq" id="WP_146374652.1">
    <property type="nucleotide sequence ID" value="NZ_VOHW01000001.1"/>
</dbReference>
<accession>A0A5C6KQW8</accession>
<protein>
    <recommendedName>
        <fullName evidence="5">GIY-YIG domain-containing protein</fullName>
    </recommendedName>
</protein>
<name>A0A5C6KQW8_PARDI</name>
<keyword evidence="4" id="KW-1133">Transmembrane helix</keyword>
<dbReference type="Pfam" id="PF07460">
    <property type="entry name" value="NUMOD3"/>
    <property type="match status" value="2"/>
</dbReference>
<feature type="domain" description="GIY-YIG" evidence="5">
    <location>
        <begin position="2"/>
        <end position="78"/>
    </location>
</feature>
<reference evidence="6 7" key="1">
    <citation type="submission" date="2019-07" db="EMBL/GenBank/DDBJ databases">
        <title>Genome sequencing of Parabacteroides distasonis iSURF_7.</title>
        <authorList>
            <person name="Degefu H.N."/>
            <person name="Ruoff K.L."/>
            <person name="Price C.E."/>
            <person name="Valls R.A."/>
            <person name="O'Toole G.A."/>
        </authorList>
    </citation>
    <scope>NUCLEOTIDE SEQUENCE [LARGE SCALE GENOMIC DNA]</scope>
    <source>
        <strain evidence="6 7">CFPLTA003_1B</strain>
    </source>
</reference>
<dbReference type="InterPro" id="IPR036388">
    <property type="entry name" value="WH-like_DNA-bd_sf"/>
</dbReference>
<dbReference type="GO" id="GO:0016787">
    <property type="term" value="F:hydrolase activity"/>
    <property type="evidence" value="ECO:0007669"/>
    <property type="project" value="UniProtKB-KW"/>
</dbReference>
<dbReference type="InterPro" id="IPR054307">
    <property type="entry name" value="I-HmuI_NUMOD-like"/>
</dbReference>
<evidence type="ECO:0000256" key="1">
    <source>
        <dbReference type="ARBA" id="ARBA00022722"/>
    </source>
</evidence>
<keyword evidence="4" id="KW-0812">Transmembrane</keyword>
<dbReference type="GO" id="GO:0003677">
    <property type="term" value="F:DNA binding"/>
    <property type="evidence" value="ECO:0007669"/>
    <property type="project" value="InterPro"/>
</dbReference>
<evidence type="ECO:0000313" key="6">
    <source>
        <dbReference type="EMBL" id="TWV64051.1"/>
    </source>
</evidence>